<dbReference type="EMBL" id="JANCMW010000004">
    <property type="protein sequence ID" value="MDF0750338.1"/>
    <property type="molecule type" value="Genomic_DNA"/>
</dbReference>
<protein>
    <submittedName>
        <fullName evidence="1">Uncharacterized protein</fullName>
    </submittedName>
</protein>
<dbReference type="RefSeq" id="WP_275705869.1">
    <property type="nucleotide sequence ID" value="NZ_JANCMW010000004.1"/>
</dbReference>
<keyword evidence="2" id="KW-1185">Reference proteome</keyword>
<dbReference type="Proteomes" id="UP001143391">
    <property type="component" value="Unassembled WGS sequence"/>
</dbReference>
<gene>
    <name evidence="1" type="ORF">NLU14_08850</name>
</gene>
<organism evidence="1 2">
    <name type="scientific">Marinobacter iranensis</name>
    <dbReference type="NCBI Taxonomy" id="2962607"/>
    <lineage>
        <taxon>Bacteria</taxon>
        <taxon>Pseudomonadati</taxon>
        <taxon>Pseudomonadota</taxon>
        <taxon>Gammaproteobacteria</taxon>
        <taxon>Pseudomonadales</taxon>
        <taxon>Marinobacteraceae</taxon>
        <taxon>Marinobacter</taxon>
    </lineage>
</organism>
<proteinExistence type="predicted"/>
<accession>A0ABT5Y9J2</accession>
<name>A0ABT5Y9J2_9GAMM</name>
<comment type="caution">
    <text evidence="1">The sequence shown here is derived from an EMBL/GenBank/DDBJ whole genome shotgun (WGS) entry which is preliminary data.</text>
</comment>
<evidence type="ECO:0000313" key="1">
    <source>
        <dbReference type="EMBL" id="MDF0750338.1"/>
    </source>
</evidence>
<evidence type="ECO:0000313" key="2">
    <source>
        <dbReference type="Proteomes" id="UP001143391"/>
    </source>
</evidence>
<sequence length="143" mass="16187">MSNDITTNKSPMEEFQDRVKDKLKADIGSMLPDDVLAQLTQRAVDEQFFKERRAPNPRGYGSDVARPSWFVEEVAKIAEPIIRSHIEQFIETSKADIEAAIKQYISDQNLTLTASAMIASQMSAHMYNNVDMIVQAIMNHQGR</sequence>
<reference evidence="1" key="1">
    <citation type="submission" date="2022-07" db="EMBL/GenBank/DDBJ databases">
        <title>Marinobacter iranensis a new bacterium isolate from a hipersaline lake in Iran.</title>
        <authorList>
            <person name="Mohammad A.M.A."/>
            <person name="Cristina S.-P."/>
            <person name="Antonio V."/>
        </authorList>
    </citation>
    <scope>NUCLEOTIDE SEQUENCE</scope>
    <source>
        <strain evidence="1">71-i</strain>
    </source>
</reference>